<dbReference type="GO" id="GO:0005524">
    <property type="term" value="F:ATP binding"/>
    <property type="evidence" value="ECO:0007669"/>
    <property type="project" value="UniProtKB-UniRule"/>
</dbReference>
<dbReference type="PANTHER" id="PTHR44329">
    <property type="entry name" value="SERINE/THREONINE-PROTEIN KINASE TNNI3K-RELATED"/>
    <property type="match status" value="1"/>
</dbReference>
<feature type="binding site" evidence="10">
    <location>
        <position position="754"/>
    </location>
    <ligand>
        <name>ATP</name>
        <dbReference type="ChEBI" id="CHEBI:30616"/>
    </ligand>
</feature>
<organism evidence="13 14">
    <name type="scientific">Anisodus tanguticus</name>
    <dbReference type="NCBI Taxonomy" id="243964"/>
    <lineage>
        <taxon>Eukaryota</taxon>
        <taxon>Viridiplantae</taxon>
        <taxon>Streptophyta</taxon>
        <taxon>Embryophyta</taxon>
        <taxon>Tracheophyta</taxon>
        <taxon>Spermatophyta</taxon>
        <taxon>Magnoliopsida</taxon>
        <taxon>eudicotyledons</taxon>
        <taxon>Gunneridae</taxon>
        <taxon>Pentapetalae</taxon>
        <taxon>asterids</taxon>
        <taxon>lamiids</taxon>
        <taxon>Solanales</taxon>
        <taxon>Solanaceae</taxon>
        <taxon>Solanoideae</taxon>
        <taxon>Hyoscyameae</taxon>
        <taxon>Anisodus</taxon>
    </lineage>
</organism>
<dbReference type="InterPro" id="IPR011009">
    <property type="entry name" value="Kinase-like_dom_sf"/>
</dbReference>
<dbReference type="SMART" id="SM00220">
    <property type="entry name" value="S_TKc"/>
    <property type="match status" value="1"/>
</dbReference>
<evidence type="ECO:0000256" key="6">
    <source>
        <dbReference type="ARBA" id="ARBA00022777"/>
    </source>
</evidence>
<dbReference type="EC" id="2.7.11.1" evidence="2"/>
<evidence type="ECO:0000256" key="3">
    <source>
        <dbReference type="ARBA" id="ARBA00022527"/>
    </source>
</evidence>
<feature type="region of interest" description="Disordered" evidence="11">
    <location>
        <begin position="602"/>
        <end position="633"/>
    </location>
</feature>
<dbReference type="Pfam" id="PF07714">
    <property type="entry name" value="PK_Tyr_Ser-Thr"/>
    <property type="match status" value="1"/>
</dbReference>
<dbReference type="Proteomes" id="UP001291623">
    <property type="component" value="Unassembled WGS sequence"/>
</dbReference>
<keyword evidence="5 10" id="KW-0547">Nucleotide-binding</keyword>
<evidence type="ECO:0000256" key="10">
    <source>
        <dbReference type="PROSITE-ProRule" id="PRU10141"/>
    </source>
</evidence>
<dbReference type="PROSITE" id="PS50011">
    <property type="entry name" value="PROTEIN_KINASE_DOM"/>
    <property type="match status" value="1"/>
</dbReference>
<protein>
    <recommendedName>
        <fullName evidence="2">non-specific serine/threonine protein kinase</fullName>
        <ecNumber evidence="2">2.7.11.1</ecNumber>
    </recommendedName>
</protein>
<dbReference type="EMBL" id="JAVYJV010000021">
    <property type="protein sequence ID" value="KAK4343114.1"/>
    <property type="molecule type" value="Genomic_DNA"/>
</dbReference>
<accession>A0AAE1R1M8</accession>
<evidence type="ECO:0000256" key="4">
    <source>
        <dbReference type="ARBA" id="ARBA00022679"/>
    </source>
</evidence>
<comment type="similarity">
    <text evidence="1">Belongs to the protein kinase superfamily. TKL Ser/Thr protein kinase family. RAF subfamily.</text>
</comment>
<evidence type="ECO:0000259" key="12">
    <source>
        <dbReference type="PROSITE" id="PS50011"/>
    </source>
</evidence>
<dbReference type="PROSITE" id="PS00108">
    <property type="entry name" value="PROTEIN_KINASE_ST"/>
    <property type="match status" value="1"/>
</dbReference>
<name>A0AAE1R1M8_9SOLA</name>
<dbReference type="AlphaFoldDB" id="A0AAE1R1M8"/>
<dbReference type="InterPro" id="IPR017441">
    <property type="entry name" value="Protein_kinase_ATP_BS"/>
</dbReference>
<keyword evidence="7 10" id="KW-0067">ATP-binding</keyword>
<keyword evidence="4" id="KW-0808">Transferase</keyword>
<dbReference type="Gene3D" id="3.30.200.20">
    <property type="entry name" value="Phosphorylase Kinase, domain 1"/>
    <property type="match status" value="1"/>
</dbReference>
<dbReference type="CDD" id="cd13999">
    <property type="entry name" value="STKc_MAP3K-like"/>
    <property type="match status" value="1"/>
</dbReference>
<feature type="region of interest" description="Disordered" evidence="11">
    <location>
        <begin position="15"/>
        <end position="36"/>
    </location>
</feature>
<comment type="catalytic activity">
    <reaction evidence="8">
        <text>L-threonyl-[protein] + ATP = O-phospho-L-threonyl-[protein] + ADP + H(+)</text>
        <dbReference type="Rhea" id="RHEA:46608"/>
        <dbReference type="Rhea" id="RHEA-COMP:11060"/>
        <dbReference type="Rhea" id="RHEA-COMP:11605"/>
        <dbReference type="ChEBI" id="CHEBI:15378"/>
        <dbReference type="ChEBI" id="CHEBI:30013"/>
        <dbReference type="ChEBI" id="CHEBI:30616"/>
        <dbReference type="ChEBI" id="CHEBI:61977"/>
        <dbReference type="ChEBI" id="CHEBI:456216"/>
        <dbReference type="EC" id="2.7.11.1"/>
    </reaction>
</comment>
<gene>
    <name evidence="13" type="ORF">RND71_038930</name>
</gene>
<evidence type="ECO:0000256" key="9">
    <source>
        <dbReference type="ARBA" id="ARBA00048679"/>
    </source>
</evidence>
<dbReference type="GO" id="GO:0010182">
    <property type="term" value="P:sugar mediated signaling pathway"/>
    <property type="evidence" value="ECO:0007669"/>
    <property type="project" value="UniProtKB-ARBA"/>
</dbReference>
<sequence length="1017" mass="112131">MEMLGKRSNYTLLSQVPDDNFLPPPSKYSAGGGGGGGGGVGGAAYYESHSGEKSKGKGGDRGFDWDLIDHRSSMMQAPNRIDAAAFPGSIGLQRQSSGSSFGESSISGECYMPSLSNAEASFGYLNDGRVGGGELRMKPLEANLCGGSSSKSWAQQTEESYQLQLALALRLSSEATCADDPNFLDPVPDESVSRASASAASVETVSHRFWTHNLAGNRDAYEFLRRICELLSSYLVLVADERIETSPPTLQVRKTAEVAGSPILPCVSCNSANRNDLITIFIGDFESCYSHQSSKIYSAYGFYYLWDHTGFVVVVNGCLSYFDKVPDGFYLIHGMDPYVWIVCSDLQENARVPSIESLRAVDPSVVPSVEVILVDRRTDPSLKELQNRIHNLSPSCITTKEVVDQLAKLVCNHMGGAASAGEDELVPLRKECSDDLKDCLGSIVLPIGSLSIGLCRHRALLFKVGSMCDILIKFAVLESQDLLMKEFEDQHLTNGVLADIIDLPCRIAKGCKYCNRADASSCLVRFGLDREYLVDLIGSPGCLCEPDSSFNGPSSISISSPLRFPRFREVEPKTDFRSLAKQYFSDRQSLNLVFEDSSAGAAVDGDAGQTERNNIERNSAVPSSSNRDEISRLPVPPINAWKKGHDNDCQLPGIYNPQNILSSMNMDRDMAPMKHVPPVGHGDTQPLMSLSDPRERFLEGGGQLVPTKTSRDLALEVEDFVIPWEDLVLKERIGAGSFGTVHHADWNGSDVAVKILTEQDFHPVRFNEFLQEVAIMKRLRHPNIVLFMGAVTQRPNLSIVTEYLSRGSLYRFLHKTGVSEVLDERRRLSMAYDVAKGMNYLHKRNPPIVHRDLKSPNLLVDKKYTVKVCDFGLSRLKANTFLSSKSAAGTPEWMAPEVLRDEPSNEKSDVYSFGVVLWELATLQQPWGNLNAAQVVAAVGFKGKRLEIPHDLNPQVASIIESCWVKEPWKRPSFCAIMEMLRPLIKPPAIPPQPGTRLRLLQAFVLYILVQNARLEP</sequence>
<feature type="domain" description="Protein kinase" evidence="12">
    <location>
        <begin position="727"/>
        <end position="985"/>
    </location>
</feature>
<evidence type="ECO:0000313" key="14">
    <source>
        <dbReference type="Proteomes" id="UP001291623"/>
    </source>
</evidence>
<dbReference type="InterPro" id="IPR055164">
    <property type="entry name" value="EDR1/CTR1/ARMC3-like_pept-like"/>
</dbReference>
<evidence type="ECO:0000256" key="8">
    <source>
        <dbReference type="ARBA" id="ARBA00047899"/>
    </source>
</evidence>
<dbReference type="GO" id="GO:0004674">
    <property type="term" value="F:protein serine/threonine kinase activity"/>
    <property type="evidence" value="ECO:0007669"/>
    <property type="project" value="UniProtKB-KW"/>
</dbReference>
<dbReference type="FunFam" id="1.10.510.10:FF:000193">
    <property type="entry name" value="Serine/threonine-protein kinase CTR1"/>
    <property type="match status" value="1"/>
</dbReference>
<comment type="catalytic activity">
    <reaction evidence="9">
        <text>L-seryl-[protein] + ATP = O-phospho-L-seryl-[protein] + ADP + H(+)</text>
        <dbReference type="Rhea" id="RHEA:17989"/>
        <dbReference type="Rhea" id="RHEA-COMP:9863"/>
        <dbReference type="Rhea" id="RHEA-COMP:11604"/>
        <dbReference type="ChEBI" id="CHEBI:15378"/>
        <dbReference type="ChEBI" id="CHEBI:29999"/>
        <dbReference type="ChEBI" id="CHEBI:30616"/>
        <dbReference type="ChEBI" id="CHEBI:83421"/>
        <dbReference type="ChEBI" id="CHEBI:456216"/>
        <dbReference type="EC" id="2.7.11.1"/>
    </reaction>
</comment>
<dbReference type="PANTHER" id="PTHR44329:SF255">
    <property type="entry name" value="OS02G0527600 PROTEIN"/>
    <property type="match status" value="1"/>
</dbReference>
<reference evidence="13" key="1">
    <citation type="submission" date="2023-12" db="EMBL/GenBank/DDBJ databases">
        <title>Genome assembly of Anisodus tanguticus.</title>
        <authorList>
            <person name="Wang Y.-J."/>
        </authorList>
    </citation>
    <scope>NUCLEOTIDE SEQUENCE</scope>
    <source>
        <strain evidence="13">KB-2021</strain>
        <tissue evidence="13">Leaf</tissue>
    </source>
</reference>
<keyword evidence="14" id="KW-1185">Reference proteome</keyword>
<dbReference type="SUPFAM" id="SSF56112">
    <property type="entry name" value="Protein kinase-like (PK-like)"/>
    <property type="match status" value="1"/>
</dbReference>
<evidence type="ECO:0000256" key="2">
    <source>
        <dbReference type="ARBA" id="ARBA00012513"/>
    </source>
</evidence>
<dbReference type="FunFam" id="3.30.200.20:FF:000060">
    <property type="entry name" value="Serine/threonine-protein kinase isoform 1"/>
    <property type="match status" value="1"/>
</dbReference>
<dbReference type="Gene3D" id="1.10.510.10">
    <property type="entry name" value="Transferase(Phosphotransferase) domain 1"/>
    <property type="match status" value="1"/>
</dbReference>
<dbReference type="PRINTS" id="PR00109">
    <property type="entry name" value="TYRKINASE"/>
</dbReference>
<evidence type="ECO:0000256" key="1">
    <source>
        <dbReference type="ARBA" id="ARBA00010507"/>
    </source>
</evidence>
<feature type="compositionally biased region" description="Polar residues" evidence="11">
    <location>
        <begin position="610"/>
        <end position="625"/>
    </location>
</feature>
<comment type="caution">
    <text evidence="13">The sequence shown here is derived from an EMBL/GenBank/DDBJ whole genome shotgun (WGS) entry which is preliminary data.</text>
</comment>
<keyword evidence="6" id="KW-0418">Kinase</keyword>
<dbReference type="InterPro" id="IPR001245">
    <property type="entry name" value="Ser-Thr/Tyr_kinase_cat_dom"/>
</dbReference>
<dbReference type="InterPro" id="IPR000719">
    <property type="entry name" value="Prot_kinase_dom"/>
</dbReference>
<evidence type="ECO:0000256" key="5">
    <source>
        <dbReference type="ARBA" id="ARBA00022741"/>
    </source>
</evidence>
<keyword evidence="3" id="KW-0723">Serine/threonine-protein kinase</keyword>
<proteinExistence type="inferred from homology"/>
<evidence type="ECO:0000256" key="11">
    <source>
        <dbReference type="SAM" id="MobiDB-lite"/>
    </source>
</evidence>
<dbReference type="GO" id="GO:0006950">
    <property type="term" value="P:response to stress"/>
    <property type="evidence" value="ECO:0007669"/>
    <property type="project" value="UniProtKB-ARBA"/>
</dbReference>
<dbReference type="InterPro" id="IPR051681">
    <property type="entry name" value="Ser/Thr_Kinases-Pseudokinases"/>
</dbReference>
<dbReference type="Pfam" id="PF14381">
    <property type="entry name" value="EDR1_CTR1_ARMC3_pept"/>
    <property type="match status" value="2"/>
</dbReference>
<evidence type="ECO:0000313" key="13">
    <source>
        <dbReference type="EMBL" id="KAK4343114.1"/>
    </source>
</evidence>
<evidence type="ECO:0000256" key="7">
    <source>
        <dbReference type="ARBA" id="ARBA00022840"/>
    </source>
</evidence>
<dbReference type="InterPro" id="IPR008271">
    <property type="entry name" value="Ser/Thr_kinase_AS"/>
</dbReference>
<dbReference type="PROSITE" id="PS00107">
    <property type="entry name" value="PROTEIN_KINASE_ATP"/>
    <property type="match status" value="1"/>
</dbReference>